<sequence length="77" mass="8418">MNPSPRAFSTDPPDTTRRKTVLFCQTCGRAGDIGDWPTEMNGERVETIDCPDCGTTVWQGLDEDDEAASNRVLTPTA</sequence>
<dbReference type="Pfam" id="PF26408">
    <property type="entry name" value="DUF8106"/>
    <property type="match status" value="1"/>
</dbReference>
<dbReference type="RefSeq" id="WP_151162584.1">
    <property type="nucleotide sequence ID" value="NZ_WKJO01000001.1"/>
</dbReference>
<accession>A0A6A8GHR6</accession>
<name>A0A6A8GHR6_9EURY</name>
<comment type="caution">
    <text evidence="2">The sequence shown here is derived from an EMBL/GenBank/DDBJ whole genome shotgun (WGS) entry which is preliminary data.</text>
</comment>
<keyword evidence="3" id="KW-1185">Reference proteome</keyword>
<evidence type="ECO:0000313" key="2">
    <source>
        <dbReference type="EMBL" id="MRX22032.1"/>
    </source>
</evidence>
<gene>
    <name evidence="2" type="ORF">GJR96_08690</name>
</gene>
<proteinExistence type="predicted"/>
<feature type="domain" description="DUF8106" evidence="1">
    <location>
        <begin position="18"/>
        <end position="57"/>
    </location>
</feature>
<dbReference type="Proteomes" id="UP000439022">
    <property type="component" value="Unassembled WGS sequence"/>
</dbReference>
<protein>
    <recommendedName>
        <fullName evidence="1">DUF8106 domain-containing protein</fullName>
    </recommendedName>
</protein>
<dbReference type="EMBL" id="WKJO01000001">
    <property type="protein sequence ID" value="MRX22032.1"/>
    <property type="molecule type" value="Genomic_DNA"/>
</dbReference>
<evidence type="ECO:0000313" key="3">
    <source>
        <dbReference type="Proteomes" id="UP000439022"/>
    </source>
</evidence>
<organism evidence="2 3">
    <name type="scientific">Haloferax litoreum</name>
    <dbReference type="NCBI Taxonomy" id="2666140"/>
    <lineage>
        <taxon>Archaea</taxon>
        <taxon>Methanobacteriati</taxon>
        <taxon>Methanobacteriota</taxon>
        <taxon>Stenosarchaea group</taxon>
        <taxon>Halobacteria</taxon>
        <taxon>Halobacteriales</taxon>
        <taxon>Haloferacaceae</taxon>
        <taxon>Haloferax</taxon>
    </lineage>
</organism>
<reference evidence="2 3" key="1">
    <citation type="submission" date="2019-11" db="EMBL/GenBank/DDBJ databases">
        <title>Whole genome sequence of Haloferax sp. MBLA0076.</title>
        <authorList>
            <person name="Seo M.-J."/>
            <person name="Cho E.-S."/>
        </authorList>
    </citation>
    <scope>NUCLEOTIDE SEQUENCE [LARGE SCALE GENOMIC DNA]</scope>
    <source>
        <strain evidence="2 3">MBLA0076</strain>
    </source>
</reference>
<dbReference type="InterPro" id="IPR058419">
    <property type="entry name" value="DUF8106"/>
</dbReference>
<evidence type="ECO:0000259" key="1">
    <source>
        <dbReference type="Pfam" id="PF26408"/>
    </source>
</evidence>
<dbReference type="AlphaFoldDB" id="A0A6A8GHR6"/>